<dbReference type="Pfam" id="PF00293">
    <property type="entry name" value="NUDIX"/>
    <property type="match status" value="1"/>
</dbReference>
<dbReference type="GO" id="GO:0010945">
    <property type="term" value="F:coenzyme A diphosphatase activity"/>
    <property type="evidence" value="ECO:0007669"/>
    <property type="project" value="InterPro"/>
</dbReference>
<comment type="cofactor">
    <cofactor evidence="2">
        <name>Mg(2+)</name>
        <dbReference type="ChEBI" id="CHEBI:18420"/>
    </cofactor>
</comment>
<dbReference type="CDD" id="cd03426">
    <property type="entry name" value="NUDIX_CoAse_Nudt7"/>
    <property type="match status" value="1"/>
</dbReference>
<name>A0A1T4NWP3_9HYPH</name>
<organism evidence="8 9">
    <name type="scientific">Consotaella salsifontis</name>
    <dbReference type="NCBI Taxonomy" id="1365950"/>
    <lineage>
        <taxon>Bacteria</taxon>
        <taxon>Pseudomonadati</taxon>
        <taxon>Pseudomonadota</taxon>
        <taxon>Alphaproteobacteria</taxon>
        <taxon>Hyphomicrobiales</taxon>
        <taxon>Aurantimonadaceae</taxon>
        <taxon>Consotaella</taxon>
    </lineage>
</organism>
<dbReference type="AlphaFoldDB" id="A0A1T4NWP3"/>
<evidence type="ECO:0000256" key="1">
    <source>
        <dbReference type="ARBA" id="ARBA00001936"/>
    </source>
</evidence>
<dbReference type="PANTHER" id="PTHR12992">
    <property type="entry name" value="NUDIX HYDROLASE"/>
    <property type="match status" value="1"/>
</dbReference>
<reference evidence="8 9" key="1">
    <citation type="submission" date="2017-02" db="EMBL/GenBank/DDBJ databases">
        <authorList>
            <person name="Peterson S.W."/>
        </authorList>
    </citation>
    <scope>NUCLEOTIDE SEQUENCE [LARGE SCALE GENOMIC DNA]</scope>
    <source>
        <strain evidence="8 9">USBA 369</strain>
    </source>
</reference>
<dbReference type="InterPro" id="IPR020476">
    <property type="entry name" value="Nudix_hydrolase"/>
</dbReference>
<dbReference type="PROSITE" id="PS51462">
    <property type="entry name" value="NUDIX"/>
    <property type="match status" value="1"/>
</dbReference>
<keyword evidence="4" id="KW-0378">Hydrolase</keyword>
<keyword evidence="6" id="KW-0464">Manganese</keyword>
<dbReference type="NCBIfam" id="NF007980">
    <property type="entry name" value="PRK10707.1"/>
    <property type="match status" value="1"/>
</dbReference>
<evidence type="ECO:0000256" key="4">
    <source>
        <dbReference type="ARBA" id="ARBA00022801"/>
    </source>
</evidence>
<proteinExistence type="predicted"/>
<evidence type="ECO:0000313" key="8">
    <source>
        <dbReference type="EMBL" id="SJZ83462.1"/>
    </source>
</evidence>
<dbReference type="RefSeq" id="WP_078707329.1">
    <property type="nucleotide sequence ID" value="NZ_FUXL01000003.1"/>
</dbReference>
<evidence type="ECO:0000256" key="6">
    <source>
        <dbReference type="ARBA" id="ARBA00023211"/>
    </source>
</evidence>
<keyword evidence="9" id="KW-1185">Reference proteome</keyword>
<dbReference type="Proteomes" id="UP000190135">
    <property type="component" value="Unassembled WGS sequence"/>
</dbReference>
<gene>
    <name evidence="8" type="ORF">SAMN05428963_103222</name>
</gene>
<accession>A0A1T4NWP3</accession>
<evidence type="ECO:0000256" key="3">
    <source>
        <dbReference type="ARBA" id="ARBA00022723"/>
    </source>
</evidence>
<protein>
    <submittedName>
        <fullName evidence="8">8-oxo-dGTP pyrophosphatase MutT, NUDIX family</fullName>
    </submittedName>
</protein>
<dbReference type="InterPro" id="IPR000086">
    <property type="entry name" value="NUDIX_hydrolase_dom"/>
</dbReference>
<evidence type="ECO:0000313" key="9">
    <source>
        <dbReference type="Proteomes" id="UP000190135"/>
    </source>
</evidence>
<dbReference type="GO" id="GO:0046872">
    <property type="term" value="F:metal ion binding"/>
    <property type="evidence" value="ECO:0007669"/>
    <property type="project" value="UniProtKB-KW"/>
</dbReference>
<keyword evidence="5" id="KW-0460">Magnesium</keyword>
<dbReference type="SUPFAM" id="SSF55811">
    <property type="entry name" value="Nudix"/>
    <property type="match status" value="1"/>
</dbReference>
<evidence type="ECO:0000256" key="2">
    <source>
        <dbReference type="ARBA" id="ARBA00001946"/>
    </source>
</evidence>
<dbReference type="STRING" id="1365950.SAMN05428963_103222"/>
<dbReference type="OrthoDB" id="9802805at2"/>
<dbReference type="InterPro" id="IPR045121">
    <property type="entry name" value="CoAse"/>
</dbReference>
<dbReference type="EMBL" id="FUXL01000003">
    <property type="protein sequence ID" value="SJZ83462.1"/>
    <property type="molecule type" value="Genomic_DNA"/>
</dbReference>
<dbReference type="Gene3D" id="3.90.79.10">
    <property type="entry name" value="Nucleoside Triphosphate Pyrophosphohydrolase"/>
    <property type="match status" value="1"/>
</dbReference>
<keyword evidence="3" id="KW-0479">Metal-binding</keyword>
<dbReference type="PRINTS" id="PR00502">
    <property type="entry name" value="NUDIXFAMILY"/>
</dbReference>
<comment type="cofactor">
    <cofactor evidence="1">
        <name>Mn(2+)</name>
        <dbReference type="ChEBI" id="CHEBI:29035"/>
    </cofactor>
</comment>
<evidence type="ECO:0000256" key="5">
    <source>
        <dbReference type="ARBA" id="ARBA00022842"/>
    </source>
</evidence>
<dbReference type="PANTHER" id="PTHR12992:SF11">
    <property type="entry name" value="MITOCHONDRIAL COENZYME A DIPHOSPHATASE NUDT8"/>
    <property type="match status" value="1"/>
</dbReference>
<evidence type="ECO:0000259" key="7">
    <source>
        <dbReference type="PROSITE" id="PS51462"/>
    </source>
</evidence>
<feature type="domain" description="Nudix hydrolase" evidence="7">
    <location>
        <begin position="66"/>
        <end position="197"/>
    </location>
</feature>
<sequence length="228" mass="24942">MHAFDPSSPLFSASQQLDAAPYSPKGYDASDFRRRVALRGSSGLDAEHGDQTLNPSLNGLIDRASARAAAVLIAVVDRGEAASVLLTKRTAHLRQHSGQIAFPGGGIEPGDASPEAAALREAQEETGLDPAFVETLGRLPRYFTGSGFQITPVLAVARPGFTLTRNEDEVDDIFEVPLGFLMTVANHRKESRVWNGQERFFYEMPYGPHRIWGVTAGIIRLLYERLYT</sequence>
<dbReference type="InterPro" id="IPR015797">
    <property type="entry name" value="NUDIX_hydrolase-like_dom_sf"/>
</dbReference>